<dbReference type="EMBL" id="JAENHO010000004">
    <property type="protein sequence ID" value="MBL7255849.1"/>
    <property type="molecule type" value="Genomic_DNA"/>
</dbReference>
<evidence type="ECO:0000313" key="4">
    <source>
        <dbReference type="EMBL" id="MBL7255849.1"/>
    </source>
</evidence>
<evidence type="ECO:0000256" key="1">
    <source>
        <dbReference type="ARBA" id="ARBA00023125"/>
    </source>
</evidence>
<dbReference type="PANTHER" id="PTHR30328">
    <property type="entry name" value="TRANSCRIPTIONAL REPRESSOR"/>
    <property type="match status" value="1"/>
</dbReference>
<name>A0ABS1VM99_9ACTN</name>
<dbReference type="InterPro" id="IPR041467">
    <property type="entry name" value="Sco4008_C"/>
</dbReference>
<dbReference type="PANTHER" id="PTHR30328:SF54">
    <property type="entry name" value="HTH-TYPE TRANSCRIPTIONAL REPRESSOR SCO4008"/>
    <property type="match status" value="1"/>
</dbReference>
<dbReference type="PROSITE" id="PS50977">
    <property type="entry name" value="HTH_TETR_2"/>
    <property type="match status" value="1"/>
</dbReference>
<dbReference type="InterPro" id="IPR009057">
    <property type="entry name" value="Homeodomain-like_sf"/>
</dbReference>
<evidence type="ECO:0000259" key="3">
    <source>
        <dbReference type="PROSITE" id="PS50977"/>
    </source>
</evidence>
<keyword evidence="1 2" id="KW-0238">DNA-binding</keyword>
<dbReference type="Pfam" id="PF00440">
    <property type="entry name" value="TetR_N"/>
    <property type="match status" value="1"/>
</dbReference>
<dbReference type="PRINTS" id="PR00455">
    <property type="entry name" value="HTHTETR"/>
</dbReference>
<gene>
    <name evidence="4" type="ORF">JKJ07_16215</name>
</gene>
<evidence type="ECO:0000256" key="2">
    <source>
        <dbReference type="PROSITE-ProRule" id="PRU00335"/>
    </source>
</evidence>
<dbReference type="Proteomes" id="UP000598996">
    <property type="component" value="Unassembled WGS sequence"/>
</dbReference>
<comment type="caution">
    <text evidence="4">The sequence shown here is derived from an EMBL/GenBank/DDBJ whole genome shotgun (WGS) entry which is preliminary data.</text>
</comment>
<dbReference type="RefSeq" id="WP_202992350.1">
    <property type="nucleotide sequence ID" value="NZ_JAENHO010000004.1"/>
</dbReference>
<sequence>MLKDSAQTKERILAAAVEEFSAFGLAGSRIDRIADAARSNKAMIYRYFGNKEQLFDAVFDAMVVATVDAVPLDVADLPGYAAALHEQHRREPRTLRIATWDRLERDGAGTRLPTVREATDDKIAQIRAAQARGQLTAAYSAEAILKLVIALSQPALGPSSEEPDGSGWVATAVRAALGEPAGSPLPTG</sequence>
<organism evidence="4 5">
    <name type="scientific">Paractinoplanes lichenicola</name>
    <dbReference type="NCBI Taxonomy" id="2802976"/>
    <lineage>
        <taxon>Bacteria</taxon>
        <taxon>Bacillati</taxon>
        <taxon>Actinomycetota</taxon>
        <taxon>Actinomycetes</taxon>
        <taxon>Micromonosporales</taxon>
        <taxon>Micromonosporaceae</taxon>
        <taxon>Paractinoplanes</taxon>
    </lineage>
</organism>
<accession>A0ABS1VM99</accession>
<dbReference type="Pfam" id="PF17926">
    <property type="entry name" value="TetR_C_21"/>
    <property type="match status" value="1"/>
</dbReference>
<evidence type="ECO:0000313" key="5">
    <source>
        <dbReference type="Proteomes" id="UP000598996"/>
    </source>
</evidence>
<protein>
    <submittedName>
        <fullName evidence="4">TetR family transcriptional regulator</fullName>
    </submittedName>
</protein>
<dbReference type="InterPro" id="IPR036271">
    <property type="entry name" value="Tet_transcr_reg_TetR-rel_C_sf"/>
</dbReference>
<feature type="domain" description="HTH tetR-type" evidence="3">
    <location>
        <begin position="6"/>
        <end position="66"/>
    </location>
</feature>
<dbReference type="SUPFAM" id="SSF46689">
    <property type="entry name" value="Homeodomain-like"/>
    <property type="match status" value="1"/>
</dbReference>
<reference evidence="4 5" key="1">
    <citation type="submission" date="2021-01" db="EMBL/GenBank/DDBJ databases">
        <title>Actinoplanes sp. nov. LDG1-01 isolated from lichen.</title>
        <authorList>
            <person name="Saeng-In P."/>
            <person name="Phongsopitanun W."/>
            <person name="Kanchanasin P."/>
            <person name="Yuki M."/>
            <person name="Kudo T."/>
            <person name="Ohkuma M."/>
            <person name="Tanasupawat S."/>
        </authorList>
    </citation>
    <scope>NUCLEOTIDE SEQUENCE [LARGE SCALE GENOMIC DNA]</scope>
    <source>
        <strain evidence="4 5">LDG1-01</strain>
    </source>
</reference>
<keyword evidence="5" id="KW-1185">Reference proteome</keyword>
<dbReference type="SUPFAM" id="SSF48498">
    <property type="entry name" value="Tetracyclin repressor-like, C-terminal domain"/>
    <property type="match status" value="1"/>
</dbReference>
<feature type="DNA-binding region" description="H-T-H motif" evidence="2">
    <location>
        <begin position="29"/>
        <end position="48"/>
    </location>
</feature>
<proteinExistence type="predicted"/>
<dbReference type="InterPro" id="IPR050109">
    <property type="entry name" value="HTH-type_TetR-like_transc_reg"/>
</dbReference>
<dbReference type="InterPro" id="IPR001647">
    <property type="entry name" value="HTH_TetR"/>
</dbReference>
<dbReference type="Gene3D" id="1.10.357.10">
    <property type="entry name" value="Tetracycline Repressor, domain 2"/>
    <property type="match status" value="1"/>
</dbReference>